<dbReference type="Proteomes" id="UP001525890">
    <property type="component" value="Unassembled WGS sequence"/>
</dbReference>
<reference evidence="1 2" key="1">
    <citation type="journal article" date="2022" name="Front. Microbiol.">
        <title>High genomic differentiation and limited gene flow indicate recent cryptic speciation within the genus Laspinema (cyanobacteria).</title>
        <authorList>
            <person name="Stanojkovic A."/>
            <person name="Skoupy S."/>
            <person name="Skaloud P."/>
            <person name="Dvorak P."/>
        </authorList>
    </citation>
    <scope>NUCLEOTIDE SEQUENCE [LARGE SCALE GENOMIC DNA]</scope>
    <source>
        <strain evidence="1 2">D2a</strain>
    </source>
</reference>
<dbReference type="RefSeq" id="WP_368008020.1">
    <property type="nucleotide sequence ID" value="NZ_JAMXFF010000032.1"/>
</dbReference>
<sequence>MLTIDQVNGLGAFPDITPVTNFIKSYLGNYPNPNDLYENISKNLTAEIFNNAAGLGLSGTMDSLSISLTREPIAVLPYTFVSENTRTAAGNNQQIVQLELEDLLIPVQGGTVADGILTLDFVDNLEAFPDIRPLVNFTQDYLTNYANPNEFYETVSQNLTATVINNAGAFGLAGALDSISLDLRRGPNADLPHPFITTSTAMPLAASNPARATSESFDILPPDFSNELALV</sequence>
<gene>
    <name evidence="1" type="ORF">NG799_19565</name>
</gene>
<comment type="caution">
    <text evidence="1">The sequence shown here is derived from an EMBL/GenBank/DDBJ whole genome shotgun (WGS) entry which is preliminary data.</text>
</comment>
<dbReference type="EMBL" id="JAMXFF010000032">
    <property type="protein sequence ID" value="MCT7968510.1"/>
    <property type="molecule type" value="Genomic_DNA"/>
</dbReference>
<evidence type="ECO:0000313" key="2">
    <source>
        <dbReference type="Proteomes" id="UP001525890"/>
    </source>
</evidence>
<keyword evidence="2" id="KW-1185">Reference proteome</keyword>
<protein>
    <submittedName>
        <fullName evidence="1">Uncharacterized protein</fullName>
    </submittedName>
</protein>
<organism evidence="1 2">
    <name type="scientific">Laspinema palackyanum D2a</name>
    <dbReference type="NCBI Taxonomy" id="2953684"/>
    <lineage>
        <taxon>Bacteria</taxon>
        <taxon>Bacillati</taxon>
        <taxon>Cyanobacteriota</taxon>
        <taxon>Cyanophyceae</taxon>
        <taxon>Oscillatoriophycideae</taxon>
        <taxon>Oscillatoriales</taxon>
        <taxon>Laspinemataceae</taxon>
        <taxon>Laspinema</taxon>
        <taxon>Laspinema palackyanum</taxon>
    </lineage>
</organism>
<accession>A0ABT2MUT6</accession>
<name>A0ABT2MUT6_9CYAN</name>
<evidence type="ECO:0000313" key="1">
    <source>
        <dbReference type="EMBL" id="MCT7968510.1"/>
    </source>
</evidence>
<proteinExistence type="predicted"/>